<gene>
    <name evidence="2" type="ORF">HGRIS_010472</name>
</gene>
<dbReference type="Proteomes" id="UP001556367">
    <property type="component" value="Unassembled WGS sequence"/>
</dbReference>
<evidence type="ECO:0000313" key="2">
    <source>
        <dbReference type="EMBL" id="KAL0948669.1"/>
    </source>
</evidence>
<name>A0ABR3IZE4_9AGAR</name>
<sequence>MHVHAKSQQPAMLKSQPPSLPTGIADTQRAVGLIDTGIDHLPCDNHLLCGMLHMGNHVVVISCYSRDNKYSTLSIIITIFALTPITILQCTEQPLPCGLCCMAPLVSRILQRLLKLQKLVMEAL</sequence>
<keyword evidence="3" id="KW-1185">Reference proteome</keyword>
<comment type="caution">
    <text evidence="2">The sequence shown here is derived from an EMBL/GenBank/DDBJ whole genome shotgun (WGS) entry which is preliminary data.</text>
</comment>
<evidence type="ECO:0000256" key="1">
    <source>
        <dbReference type="SAM" id="MobiDB-lite"/>
    </source>
</evidence>
<accession>A0ABR3IZE4</accession>
<dbReference type="EMBL" id="JASNQZ010000013">
    <property type="protein sequence ID" value="KAL0948669.1"/>
    <property type="molecule type" value="Genomic_DNA"/>
</dbReference>
<protein>
    <submittedName>
        <fullName evidence="2">Uncharacterized protein</fullName>
    </submittedName>
</protein>
<reference evidence="3" key="1">
    <citation type="submission" date="2024-06" db="EMBL/GenBank/DDBJ databases">
        <title>Multi-omics analyses provide insights into the biosynthesis of the anticancer antibiotic pleurotin in Hohenbuehelia grisea.</title>
        <authorList>
            <person name="Weaver J.A."/>
            <person name="Alberti F."/>
        </authorList>
    </citation>
    <scope>NUCLEOTIDE SEQUENCE [LARGE SCALE GENOMIC DNA]</scope>
    <source>
        <strain evidence="3">T-177</strain>
    </source>
</reference>
<proteinExistence type="predicted"/>
<feature type="region of interest" description="Disordered" evidence="1">
    <location>
        <begin position="1"/>
        <end position="20"/>
    </location>
</feature>
<evidence type="ECO:0000313" key="3">
    <source>
        <dbReference type="Proteomes" id="UP001556367"/>
    </source>
</evidence>
<feature type="compositionally biased region" description="Polar residues" evidence="1">
    <location>
        <begin position="1"/>
        <end position="10"/>
    </location>
</feature>
<organism evidence="2 3">
    <name type="scientific">Hohenbuehelia grisea</name>
    <dbReference type="NCBI Taxonomy" id="104357"/>
    <lineage>
        <taxon>Eukaryota</taxon>
        <taxon>Fungi</taxon>
        <taxon>Dikarya</taxon>
        <taxon>Basidiomycota</taxon>
        <taxon>Agaricomycotina</taxon>
        <taxon>Agaricomycetes</taxon>
        <taxon>Agaricomycetidae</taxon>
        <taxon>Agaricales</taxon>
        <taxon>Pleurotineae</taxon>
        <taxon>Pleurotaceae</taxon>
        <taxon>Hohenbuehelia</taxon>
    </lineage>
</organism>